<keyword evidence="1" id="KW-0472">Membrane</keyword>
<dbReference type="InterPro" id="IPR019127">
    <property type="entry name" value="Exosortase"/>
</dbReference>
<feature type="transmembrane region" description="Helical" evidence="1">
    <location>
        <begin position="12"/>
        <end position="38"/>
    </location>
</feature>
<comment type="caution">
    <text evidence="2">The sequence shown here is derived from an EMBL/GenBank/DDBJ whole genome shotgun (WGS) entry which is preliminary data.</text>
</comment>
<organism evidence="2 3">
    <name type="scientific">Iodidimonas nitroreducens</name>
    <dbReference type="NCBI Taxonomy" id="1236968"/>
    <lineage>
        <taxon>Bacteria</taxon>
        <taxon>Pseudomonadati</taxon>
        <taxon>Pseudomonadota</taxon>
        <taxon>Alphaproteobacteria</taxon>
        <taxon>Iodidimonadales</taxon>
        <taxon>Iodidimonadaceae</taxon>
        <taxon>Iodidimonas</taxon>
    </lineage>
</organism>
<feature type="transmembrane region" description="Helical" evidence="1">
    <location>
        <begin position="72"/>
        <end position="90"/>
    </location>
</feature>
<keyword evidence="3" id="KW-1185">Reference proteome</keyword>
<evidence type="ECO:0000313" key="2">
    <source>
        <dbReference type="EMBL" id="GER04829.1"/>
    </source>
</evidence>
<dbReference type="Pfam" id="PF09721">
    <property type="entry name" value="Exosortase_EpsH"/>
    <property type="match status" value="1"/>
</dbReference>
<dbReference type="EMBL" id="BKCN01000014">
    <property type="protein sequence ID" value="GER04829.1"/>
    <property type="molecule type" value="Genomic_DNA"/>
</dbReference>
<protein>
    <submittedName>
        <fullName evidence="2">Uncharacterized protein</fullName>
    </submittedName>
</protein>
<gene>
    <name evidence="2" type="ORF">JCM17846_25110</name>
</gene>
<sequence length="122" mass="13706">MDKVRNHPRQIAVLICGLAILLLGLVFHQTLMSMVLIWLNSSTYGHGLLIAPISLYLIWNNRHRLAALPIKASFWGLVWLLGAALLWLLGDMAQINLISILPLSPSSPALCWRFWVCPWLGP</sequence>
<dbReference type="Proteomes" id="UP000324996">
    <property type="component" value="Unassembled WGS sequence"/>
</dbReference>
<evidence type="ECO:0000313" key="3">
    <source>
        <dbReference type="Proteomes" id="UP000324996"/>
    </source>
</evidence>
<accession>A0A5A7NCN5</accession>
<name>A0A5A7NCN5_9PROT</name>
<keyword evidence="1" id="KW-0812">Transmembrane</keyword>
<dbReference type="AlphaFoldDB" id="A0A5A7NCN5"/>
<evidence type="ECO:0000256" key="1">
    <source>
        <dbReference type="SAM" id="Phobius"/>
    </source>
</evidence>
<proteinExistence type="predicted"/>
<feature type="transmembrane region" description="Helical" evidence="1">
    <location>
        <begin position="44"/>
        <end position="60"/>
    </location>
</feature>
<keyword evidence="1" id="KW-1133">Transmembrane helix</keyword>
<reference evidence="2 3" key="1">
    <citation type="submission" date="2019-09" db="EMBL/GenBank/DDBJ databases">
        <title>NBRP : Genome information of microbial organism related human and environment.</title>
        <authorList>
            <person name="Hattori M."/>
            <person name="Oshima K."/>
            <person name="Inaba H."/>
            <person name="Suda W."/>
            <person name="Sakamoto M."/>
            <person name="Iino T."/>
            <person name="Kitahara M."/>
            <person name="Oshida Y."/>
            <person name="Iida T."/>
            <person name="Kudo T."/>
            <person name="Itoh T."/>
            <person name="Ohkuma M."/>
        </authorList>
    </citation>
    <scope>NUCLEOTIDE SEQUENCE [LARGE SCALE GENOMIC DNA]</scope>
    <source>
        <strain evidence="2 3">Q-1</strain>
    </source>
</reference>